<dbReference type="OrthoDB" id="9796140at2"/>
<dbReference type="EC" id="3.1.-.-" evidence="5"/>
<dbReference type="InterPro" id="IPR006641">
    <property type="entry name" value="YqgF/RNaseH-like_dom"/>
</dbReference>
<dbReference type="GO" id="GO:0016788">
    <property type="term" value="F:hydrolase activity, acting on ester bonds"/>
    <property type="evidence" value="ECO:0007669"/>
    <property type="project" value="UniProtKB-UniRule"/>
</dbReference>
<proteinExistence type="inferred from homology"/>
<feature type="domain" description="YqgF/RNase H-like" evidence="6">
    <location>
        <begin position="17"/>
        <end position="122"/>
    </location>
</feature>
<dbReference type="InterPro" id="IPR012337">
    <property type="entry name" value="RNaseH-like_sf"/>
</dbReference>
<keyword evidence="1 5" id="KW-0963">Cytoplasm</keyword>
<organism evidence="7 8">
    <name type="scientific">Enhydrobacter aerosaccus</name>
    <dbReference type="NCBI Taxonomy" id="225324"/>
    <lineage>
        <taxon>Bacteria</taxon>
        <taxon>Pseudomonadati</taxon>
        <taxon>Pseudomonadota</taxon>
        <taxon>Alphaproteobacteria</taxon>
        <taxon>Hyphomicrobiales</taxon>
        <taxon>Enhydrobacter</taxon>
    </lineage>
</organism>
<dbReference type="PANTHER" id="PTHR33317">
    <property type="entry name" value="POLYNUCLEOTIDYL TRANSFERASE, RIBONUCLEASE H-LIKE SUPERFAMILY PROTEIN"/>
    <property type="match status" value="1"/>
</dbReference>
<dbReference type="EMBL" id="FUWJ01000001">
    <property type="protein sequence ID" value="SJZ44027.1"/>
    <property type="molecule type" value="Genomic_DNA"/>
</dbReference>
<dbReference type="Pfam" id="PF03652">
    <property type="entry name" value="RuvX"/>
    <property type="match status" value="1"/>
</dbReference>
<evidence type="ECO:0000259" key="6">
    <source>
        <dbReference type="SMART" id="SM00732"/>
    </source>
</evidence>
<dbReference type="GO" id="GO:0005829">
    <property type="term" value="C:cytosol"/>
    <property type="evidence" value="ECO:0007669"/>
    <property type="project" value="TreeGrafter"/>
</dbReference>
<dbReference type="CDD" id="cd16964">
    <property type="entry name" value="YqgF"/>
    <property type="match status" value="1"/>
</dbReference>
<dbReference type="InterPro" id="IPR005227">
    <property type="entry name" value="YqgF"/>
</dbReference>
<sequence>MPIIDFPGLKAELTRDGRLMALDVGTKTIGVATSDLLRTLATPLMLLRRSKLAADLATLGDLARKHDVKALVVGLPLNMDGSEGPRCQSVRQFVANIAAHGPPVLANLPVVMQDERLSTAAVTRGMIDDYDMSRAKRAERVDAAAAAWILESALARLR</sequence>
<protein>
    <recommendedName>
        <fullName evidence="5">Putative pre-16S rRNA nuclease</fullName>
        <ecNumber evidence="5">3.1.-.-</ecNumber>
    </recommendedName>
</protein>
<reference evidence="8" key="1">
    <citation type="submission" date="2017-02" db="EMBL/GenBank/DDBJ databases">
        <authorList>
            <person name="Varghese N."/>
            <person name="Submissions S."/>
        </authorList>
    </citation>
    <scope>NUCLEOTIDE SEQUENCE [LARGE SCALE GENOMIC DNA]</scope>
    <source>
        <strain evidence="8">ATCC 27094</strain>
    </source>
</reference>
<dbReference type="Proteomes" id="UP000190092">
    <property type="component" value="Unassembled WGS sequence"/>
</dbReference>
<dbReference type="SMART" id="SM00732">
    <property type="entry name" value="YqgFc"/>
    <property type="match status" value="1"/>
</dbReference>
<dbReference type="GO" id="GO:0004518">
    <property type="term" value="F:nuclease activity"/>
    <property type="evidence" value="ECO:0007669"/>
    <property type="project" value="UniProtKB-KW"/>
</dbReference>
<evidence type="ECO:0000313" key="8">
    <source>
        <dbReference type="Proteomes" id="UP000190092"/>
    </source>
</evidence>
<name>A0A1T4KNV1_9HYPH</name>
<evidence type="ECO:0000256" key="3">
    <source>
        <dbReference type="ARBA" id="ARBA00022722"/>
    </source>
</evidence>
<comment type="function">
    <text evidence="5">Could be a nuclease involved in processing of the 5'-end of pre-16S rRNA.</text>
</comment>
<accession>A0A1T4KNV1</accession>
<keyword evidence="3 5" id="KW-0540">Nuclease</keyword>
<keyword evidence="2 5" id="KW-0690">Ribosome biogenesis</keyword>
<evidence type="ECO:0000256" key="4">
    <source>
        <dbReference type="ARBA" id="ARBA00022801"/>
    </source>
</evidence>
<dbReference type="PANTHER" id="PTHR33317:SF4">
    <property type="entry name" value="POLYNUCLEOTIDYL TRANSFERASE, RIBONUCLEASE H-LIKE SUPERFAMILY PROTEIN"/>
    <property type="match status" value="1"/>
</dbReference>
<comment type="similarity">
    <text evidence="5">Belongs to the YqgF HJR family.</text>
</comment>
<comment type="subcellular location">
    <subcellularLocation>
        <location evidence="5">Cytoplasm</location>
    </subcellularLocation>
</comment>
<dbReference type="HAMAP" id="MF_00651">
    <property type="entry name" value="Nuclease_YqgF"/>
    <property type="match status" value="1"/>
</dbReference>
<dbReference type="InterPro" id="IPR037027">
    <property type="entry name" value="YqgF/RNaseH-like_dom_sf"/>
</dbReference>
<dbReference type="SUPFAM" id="SSF53098">
    <property type="entry name" value="Ribonuclease H-like"/>
    <property type="match status" value="1"/>
</dbReference>
<dbReference type="STRING" id="225324.SAMN02745126_01069"/>
<dbReference type="AlphaFoldDB" id="A0A1T4KNV1"/>
<gene>
    <name evidence="7" type="ORF">SAMN02745126_01069</name>
</gene>
<evidence type="ECO:0000313" key="7">
    <source>
        <dbReference type="EMBL" id="SJZ44027.1"/>
    </source>
</evidence>
<keyword evidence="8" id="KW-1185">Reference proteome</keyword>
<evidence type="ECO:0000256" key="5">
    <source>
        <dbReference type="HAMAP-Rule" id="MF_00651"/>
    </source>
</evidence>
<evidence type="ECO:0000256" key="2">
    <source>
        <dbReference type="ARBA" id="ARBA00022517"/>
    </source>
</evidence>
<dbReference type="NCBIfam" id="TIGR00250">
    <property type="entry name" value="RNAse_H_YqgF"/>
    <property type="match status" value="1"/>
</dbReference>
<dbReference type="RefSeq" id="WP_085932743.1">
    <property type="nucleotide sequence ID" value="NZ_FUWJ01000001.1"/>
</dbReference>
<dbReference type="GO" id="GO:0000967">
    <property type="term" value="P:rRNA 5'-end processing"/>
    <property type="evidence" value="ECO:0007669"/>
    <property type="project" value="UniProtKB-UniRule"/>
</dbReference>
<keyword evidence="4 5" id="KW-0378">Hydrolase</keyword>
<dbReference type="Gene3D" id="3.30.420.140">
    <property type="entry name" value="YqgF/RNase H-like domain"/>
    <property type="match status" value="1"/>
</dbReference>
<evidence type="ECO:0000256" key="1">
    <source>
        <dbReference type="ARBA" id="ARBA00022490"/>
    </source>
</evidence>